<evidence type="ECO:0000256" key="6">
    <source>
        <dbReference type="ARBA" id="ARBA00023157"/>
    </source>
</evidence>
<comment type="similarity">
    <text evidence="9">Belongs to the peroxiredoxin family. BCP/PrxQ subfamily.</text>
</comment>
<comment type="catalytic activity">
    <reaction evidence="11">
        <text>a hydroperoxide + [thioredoxin]-dithiol = an alcohol + [thioredoxin]-disulfide + H2O</text>
        <dbReference type="Rhea" id="RHEA:62620"/>
        <dbReference type="Rhea" id="RHEA-COMP:10698"/>
        <dbReference type="Rhea" id="RHEA-COMP:10700"/>
        <dbReference type="ChEBI" id="CHEBI:15377"/>
        <dbReference type="ChEBI" id="CHEBI:29950"/>
        <dbReference type="ChEBI" id="CHEBI:30879"/>
        <dbReference type="ChEBI" id="CHEBI:35924"/>
        <dbReference type="ChEBI" id="CHEBI:50058"/>
        <dbReference type="EC" id="1.11.1.24"/>
    </reaction>
</comment>
<comment type="caution">
    <text evidence="13">The sequence shown here is derived from an EMBL/GenBank/DDBJ whole genome shotgun (WGS) entry which is preliminary data.</text>
</comment>
<evidence type="ECO:0000256" key="2">
    <source>
        <dbReference type="ARBA" id="ARBA00013017"/>
    </source>
</evidence>
<evidence type="ECO:0000256" key="1">
    <source>
        <dbReference type="ARBA" id="ARBA00003330"/>
    </source>
</evidence>
<evidence type="ECO:0000259" key="12">
    <source>
        <dbReference type="PROSITE" id="PS51352"/>
    </source>
</evidence>
<keyword evidence="5" id="KW-0560">Oxidoreductase</keyword>
<dbReference type="InterPro" id="IPR036249">
    <property type="entry name" value="Thioredoxin-like_sf"/>
</dbReference>
<dbReference type="EC" id="1.11.1.24" evidence="2"/>
<gene>
    <name evidence="13" type="ORF">KSB_88090</name>
</gene>
<dbReference type="Pfam" id="PF00578">
    <property type="entry name" value="AhpC-TSA"/>
    <property type="match status" value="1"/>
</dbReference>
<dbReference type="CDD" id="cd02970">
    <property type="entry name" value="PRX_like2"/>
    <property type="match status" value="1"/>
</dbReference>
<evidence type="ECO:0000313" key="14">
    <source>
        <dbReference type="Proteomes" id="UP000654345"/>
    </source>
</evidence>
<dbReference type="SUPFAM" id="SSF52833">
    <property type="entry name" value="Thioredoxin-like"/>
    <property type="match status" value="1"/>
</dbReference>
<evidence type="ECO:0000256" key="9">
    <source>
        <dbReference type="ARBA" id="ARBA00038489"/>
    </source>
</evidence>
<dbReference type="Gene3D" id="3.40.30.10">
    <property type="entry name" value="Glutaredoxin"/>
    <property type="match status" value="1"/>
</dbReference>
<dbReference type="InterPro" id="IPR050924">
    <property type="entry name" value="Peroxiredoxin_BCP/PrxQ"/>
</dbReference>
<keyword evidence="3" id="KW-0575">Peroxidase</keyword>
<keyword evidence="14" id="KW-1185">Reference proteome</keyword>
<evidence type="ECO:0000256" key="3">
    <source>
        <dbReference type="ARBA" id="ARBA00022559"/>
    </source>
</evidence>
<sequence length="222" mass="24505">MSIDQNATLKQQINEFNAQLATQAPPQVVDQFNQHINTLIESGVEKNALQVGEKAPSFTLPDALGRQVSLAGLLQQGPVVVTFYRGEWCPYCNLQLHAYQQVLPQIKELGASLIAISPQTPDHSLSMSEKHELAFPVLSDQGNKVARQFGLVFSIEEQTRTLLKSLGSDIPAFNGDESWELPVPGTFIISQDGTIRLTYADADYTHRLEPSALLESLRTMSK</sequence>
<protein>
    <recommendedName>
        <fullName evidence="2">thioredoxin-dependent peroxiredoxin</fullName>
        <ecNumber evidence="2">1.11.1.24</ecNumber>
    </recommendedName>
    <alternativeName>
        <fullName evidence="10">Bacterioferritin comigratory protein</fullName>
    </alternativeName>
    <alternativeName>
        <fullName evidence="8">Thioredoxin peroxidase</fullName>
    </alternativeName>
</protein>
<dbReference type="InterPro" id="IPR013766">
    <property type="entry name" value="Thioredoxin_domain"/>
</dbReference>
<evidence type="ECO:0000313" key="13">
    <source>
        <dbReference type="EMBL" id="GHO60334.1"/>
    </source>
</evidence>
<evidence type="ECO:0000256" key="8">
    <source>
        <dbReference type="ARBA" id="ARBA00032824"/>
    </source>
</evidence>
<accession>A0ABQ3V584</accession>
<feature type="domain" description="Thioredoxin" evidence="12">
    <location>
        <begin position="49"/>
        <end position="222"/>
    </location>
</feature>
<proteinExistence type="inferred from homology"/>
<dbReference type="Proteomes" id="UP000654345">
    <property type="component" value="Unassembled WGS sequence"/>
</dbReference>
<dbReference type="EMBL" id="BNJG01000005">
    <property type="protein sequence ID" value="GHO60334.1"/>
    <property type="molecule type" value="Genomic_DNA"/>
</dbReference>
<dbReference type="RefSeq" id="WP_201376482.1">
    <property type="nucleotide sequence ID" value="NZ_BNJG01000005.1"/>
</dbReference>
<evidence type="ECO:0000256" key="4">
    <source>
        <dbReference type="ARBA" id="ARBA00022862"/>
    </source>
</evidence>
<reference evidence="13 14" key="1">
    <citation type="journal article" date="2021" name="Int. J. Syst. Evol. Microbiol.">
        <title>Reticulibacter mediterranei gen. nov., sp. nov., within the new family Reticulibacteraceae fam. nov., and Ktedonospora formicarum gen. nov., sp. nov., Ktedonobacter robiniae sp. nov., Dictyobacter formicarum sp. nov. and Dictyobacter arantiisoli sp. nov., belonging to the class Ktedonobacteria.</title>
        <authorList>
            <person name="Yabe S."/>
            <person name="Zheng Y."/>
            <person name="Wang C.M."/>
            <person name="Sakai Y."/>
            <person name="Abe K."/>
            <person name="Yokota A."/>
            <person name="Donadio S."/>
            <person name="Cavaletti L."/>
            <person name="Monciardini P."/>
        </authorList>
    </citation>
    <scope>NUCLEOTIDE SEQUENCE [LARGE SCALE GENOMIC DNA]</scope>
    <source>
        <strain evidence="13 14">SOSP1-30</strain>
    </source>
</reference>
<evidence type="ECO:0000256" key="10">
    <source>
        <dbReference type="ARBA" id="ARBA00041373"/>
    </source>
</evidence>
<dbReference type="PANTHER" id="PTHR42801">
    <property type="entry name" value="THIOREDOXIN-DEPENDENT PEROXIDE REDUCTASE"/>
    <property type="match status" value="1"/>
</dbReference>
<evidence type="ECO:0000256" key="11">
    <source>
        <dbReference type="ARBA" id="ARBA00049091"/>
    </source>
</evidence>
<dbReference type="PROSITE" id="PS51352">
    <property type="entry name" value="THIOREDOXIN_2"/>
    <property type="match status" value="1"/>
</dbReference>
<dbReference type="PANTHER" id="PTHR42801:SF7">
    <property type="entry name" value="SLL1159 PROTEIN"/>
    <property type="match status" value="1"/>
</dbReference>
<keyword evidence="4" id="KW-0049">Antioxidant</keyword>
<evidence type="ECO:0000256" key="7">
    <source>
        <dbReference type="ARBA" id="ARBA00023284"/>
    </source>
</evidence>
<comment type="function">
    <text evidence="1">Thiol-specific peroxidase that catalyzes the reduction of hydrogen peroxide and organic hydroperoxides to water and alcohols, respectively. Plays a role in cell protection against oxidative stress by detoxifying peroxides and as sensor of hydrogen peroxide-mediated signaling events.</text>
</comment>
<name>A0ABQ3V584_9CHLR</name>
<keyword evidence="7" id="KW-0676">Redox-active center</keyword>
<evidence type="ECO:0000256" key="5">
    <source>
        <dbReference type="ARBA" id="ARBA00023002"/>
    </source>
</evidence>
<keyword evidence="6" id="KW-1015">Disulfide bond</keyword>
<dbReference type="InterPro" id="IPR000866">
    <property type="entry name" value="AhpC/TSA"/>
</dbReference>
<organism evidence="13 14">
    <name type="scientific">Ktedonobacter robiniae</name>
    <dbReference type="NCBI Taxonomy" id="2778365"/>
    <lineage>
        <taxon>Bacteria</taxon>
        <taxon>Bacillati</taxon>
        <taxon>Chloroflexota</taxon>
        <taxon>Ktedonobacteria</taxon>
        <taxon>Ktedonobacterales</taxon>
        <taxon>Ktedonobacteraceae</taxon>
        <taxon>Ktedonobacter</taxon>
    </lineage>
</organism>